<keyword evidence="1" id="KW-0472">Membrane</keyword>
<dbReference type="Proteomes" id="UP000237968">
    <property type="component" value="Unassembled WGS sequence"/>
</dbReference>
<feature type="transmembrane region" description="Helical" evidence="1">
    <location>
        <begin position="126"/>
        <end position="147"/>
    </location>
</feature>
<dbReference type="Pfam" id="PF07885">
    <property type="entry name" value="Ion_trans_2"/>
    <property type="match status" value="1"/>
</dbReference>
<dbReference type="EMBL" id="PVNK01000013">
    <property type="protein sequence ID" value="PRQ05443.1"/>
    <property type="molecule type" value="Genomic_DNA"/>
</dbReference>
<dbReference type="InterPro" id="IPR013099">
    <property type="entry name" value="K_chnl_dom"/>
</dbReference>
<sequence>MKRGAPQERGHDREGRFIALFVLTLALHVALPIFRDVGWLNLIAGVGFVGVVGVAGWITLERPPLRVAYLALVLVSALSTAGLIASEDSPSWRGYWLVFHAALIALTAVVVIRWTIRARQVTVDTIFAALSGYYLLGFAWALIYAIADIALPGSFNVALVDGVRLDRALYFSFVTLTTLGFGDTTPTHPLTQALVGMQALIGQIYLVVLVARLVATQTNTSRESGARGA</sequence>
<evidence type="ECO:0000313" key="4">
    <source>
        <dbReference type="Proteomes" id="UP000237968"/>
    </source>
</evidence>
<protein>
    <submittedName>
        <fullName evidence="3">Ion channel</fullName>
    </submittedName>
</protein>
<organism evidence="3 4">
    <name type="scientific">Enhygromyxa salina</name>
    <dbReference type="NCBI Taxonomy" id="215803"/>
    <lineage>
        <taxon>Bacteria</taxon>
        <taxon>Pseudomonadati</taxon>
        <taxon>Myxococcota</taxon>
        <taxon>Polyangia</taxon>
        <taxon>Nannocystales</taxon>
        <taxon>Nannocystaceae</taxon>
        <taxon>Enhygromyxa</taxon>
    </lineage>
</organism>
<reference evidence="3 4" key="1">
    <citation type="submission" date="2018-03" db="EMBL/GenBank/DDBJ databases">
        <title>Draft Genome Sequences of the Obligatory Marine Myxobacteria Enhygromyxa salina SWB005.</title>
        <authorList>
            <person name="Poehlein A."/>
            <person name="Moghaddam J.A."/>
            <person name="Harms H."/>
            <person name="Alanjari M."/>
            <person name="Koenig G.M."/>
            <person name="Daniel R."/>
            <person name="Schaeberle T.F."/>
        </authorList>
    </citation>
    <scope>NUCLEOTIDE SEQUENCE [LARGE SCALE GENOMIC DNA]</scope>
    <source>
        <strain evidence="3 4">SWB005</strain>
    </source>
</reference>
<keyword evidence="4" id="KW-1185">Reference proteome</keyword>
<feature type="transmembrane region" description="Helical" evidence="1">
    <location>
        <begin position="193"/>
        <end position="215"/>
    </location>
</feature>
<keyword evidence="1" id="KW-1133">Transmembrane helix</keyword>
<proteinExistence type="predicted"/>
<feature type="transmembrane region" description="Helical" evidence="1">
    <location>
        <begin position="17"/>
        <end position="34"/>
    </location>
</feature>
<evidence type="ECO:0000259" key="2">
    <source>
        <dbReference type="Pfam" id="PF07885"/>
    </source>
</evidence>
<feature type="transmembrane region" description="Helical" evidence="1">
    <location>
        <begin position="67"/>
        <end position="86"/>
    </location>
</feature>
<feature type="domain" description="Potassium channel" evidence="2">
    <location>
        <begin position="167"/>
        <end position="214"/>
    </location>
</feature>
<dbReference type="RefSeq" id="WP_181197161.1">
    <property type="nucleotide sequence ID" value="NZ_PVNK01000013.1"/>
</dbReference>
<accession>A0A2S9YK25</accession>
<dbReference type="SUPFAM" id="SSF81324">
    <property type="entry name" value="Voltage-gated potassium channels"/>
    <property type="match status" value="1"/>
</dbReference>
<evidence type="ECO:0000313" key="3">
    <source>
        <dbReference type="EMBL" id="PRQ05443.1"/>
    </source>
</evidence>
<dbReference type="Gene3D" id="1.10.287.70">
    <property type="match status" value="1"/>
</dbReference>
<evidence type="ECO:0000256" key="1">
    <source>
        <dbReference type="SAM" id="Phobius"/>
    </source>
</evidence>
<feature type="transmembrane region" description="Helical" evidence="1">
    <location>
        <begin position="92"/>
        <end position="114"/>
    </location>
</feature>
<dbReference type="AlphaFoldDB" id="A0A2S9YK25"/>
<keyword evidence="1" id="KW-0812">Transmembrane</keyword>
<comment type="caution">
    <text evidence="3">The sequence shown here is derived from an EMBL/GenBank/DDBJ whole genome shotgun (WGS) entry which is preliminary data.</text>
</comment>
<feature type="transmembrane region" description="Helical" evidence="1">
    <location>
        <begin position="40"/>
        <end position="60"/>
    </location>
</feature>
<gene>
    <name evidence="3" type="ORF">ENSA5_02640</name>
</gene>
<name>A0A2S9YK25_9BACT</name>